<proteinExistence type="predicted"/>
<gene>
    <name evidence="7" type="ORF">GETHOR_11190</name>
</gene>
<dbReference type="PANTHER" id="PTHR43027">
    <property type="entry name" value="DOXORUBICIN RESISTANCE ABC TRANSPORTER PERMEASE PROTEIN DRRC-RELATED"/>
    <property type="match status" value="1"/>
</dbReference>
<name>A0ABM8DPY1_9BACT</name>
<keyword evidence="8" id="KW-1185">Reference proteome</keyword>
<dbReference type="InterPro" id="IPR047817">
    <property type="entry name" value="ABC2_TM_bact-type"/>
</dbReference>
<dbReference type="PROSITE" id="PS51012">
    <property type="entry name" value="ABC_TM2"/>
    <property type="match status" value="1"/>
</dbReference>
<dbReference type="Pfam" id="PF12698">
    <property type="entry name" value="ABC2_membrane_3"/>
    <property type="match status" value="1"/>
</dbReference>
<dbReference type="RefSeq" id="WP_286355649.1">
    <property type="nucleotide sequence ID" value="NZ_AP027079.1"/>
</dbReference>
<feature type="transmembrane region" description="Helical" evidence="5">
    <location>
        <begin position="324"/>
        <end position="346"/>
    </location>
</feature>
<accession>A0ABM8DPY1</accession>
<evidence type="ECO:0000256" key="3">
    <source>
        <dbReference type="ARBA" id="ARBA00022989"/>
    </source>
</evidence>
<evidence type="ECO:0000256" key="1">
    <source>
        <dbReference type="ARBA" id="ARBA00004141"/>
    </source>
</evidence>
<evidence type="ECO:0000256" key="5">
    <source>
        <dbReference type="SAM" id="Phobius"/>
    </source>
</evidence>
<protein>
    <submittedName>
        <fullName evidence="7">Transport permease protein</fullName>
    </submittedName>
</protein>
<keyword evidence="3 5" id="KW-1133">Transmembrane helix</keyword>
<sequence length="352" mass="38379">MLLWRQFAMEWRLYGRDRVAMFWTFAFPVILLMGFGTIFRDGGGPKLSVVRVQSPNPSAHDAALDQALTDLQLKVQTLPKAEAEARWTRGETAAQLEPDGEGYRLRLNSYLMAQAGATAGLVNQAWLVAQARLSGAPEPQRIPVQVESPGHKRSTNYASFLLPGLLGLNLVSMGLFSVGMVNVSYREKGKFRRLAVTPLPKWVFLLGQVLHRLTVTVIQAAILLLVGRLAFGIQNQGSFLDLLLIMTLGTGCFMAFGFALSGFAETSEGYAAISNLVFFPLMLLSGVYFTLDAAPAWLQHTVAILPLAPFLRALRAVFNDGGSLVGHGTGLAIVAAWALAAFALAVRRFRWA</sequence>
<dbReference type="EMBL" id="AP027079">
    <property type="protein sequence ID" value="BDU69018.1"/>
    <property type="molecule type" value="Genomic_DNA"/>
</dbReference>
<evidence type="ECO:0000256" key="2">
    <source>
        <dbReference type="ARBA" id="ARBA00022692"/>
    </source>
</evidence>
<evidence type="ECO:0000313" key="8">
    <source>
        <dbReference type="Proteomes" id="UP001242010"/>
    </source>
</evidence>
<keyword evidence="2 5" id="KW-0812">Transmembrane</keyword>
<feature type="transmembrane region" description="Helical" evidence="5">
    <location>
        <begin position="239"/>
        <end position="264"/>
    </location>
</feature>
<organism evidence="7 8">
    <name type="scientific">Geothrix oryzae</name>
    <dbReference type="NCBI Taxonomy" id="2927975"/>
    <lineage>
        <taxon>Bacteria</taxon>
        <taxon>Pseudomonadati</taxon>
        <taxon>Acidobacteriota</taxon>
        <taxon>Holophagae</taxon>
        <taxon>Holophagales</taxon>
        <taxon>Holophagaceae</taxon>
        <taxon>Geothrix</taxon>
    </lineage>
</organism>
<evidence type="ECO:0000313" key="7">
    <source>
        <dbReference type="EMBL" id="BDU69018.1"/>
    </source>
</evidence>
<reference evidence="8" key="1">
    <citation type="journal article" date="2023" name="Int. J. Syst. Evol. Microbiol.">
        <title>Mesoterricola silvestris gen. nov., sp. nov., Mesoterricola sediminis sp. nov., Geothrix oryzae sp. nov., Geothrix edaphica sp. nov., Geothrix rubra sp. nov., and Geothrix limicola sp. nov., six novel members of Acidobacteriota isolated from soils.</title>
        <authorList>
            <person name="Itoh H."/>
            <person name="Sugisawa Y."/>
            <person name="Mise K."/>
            <person name="Xu Z."/>
            <person name="Kuniyasu M."/>
            <person name="Ushijima N."/>
            <person name="Kawano K."/>
            <person name="Kobayashi E."/>
            <person name="Shiratori Y."/>
            <person name="Masuda Y."/>
            <person name="Senoo K."/>
        </authorList>
    </citation>
    <scope>NUCLEOTIDE SEQUENCE [LARGE SCALE GENOMIC DNA]</scope>
    <source>
        <strain evidence="8">Red222</strain>
    </source>
</reference>
<evidence type="ECO:0000256" key="4">
    <source>
        <dbReference type="ARBA" id="ARBA00023136"/>
    </source>
</evidence>
<keyword evidence="4 5" id="KW-0472">Membrane</keyword>
<feature type="domain" description="ABC transmembrane type-2" evidence="6">
    <location>
        <begin position="122"/>
        <end position="352"/>
    </location>
</feature>
<comment type="subcellular location">
    <subcellularLocation>
        <location evidence="1">Membrane</location>
        <topology evidence="1">Multi-pass membrane protein</topology>
    </subcellularLocation>
</comment>
<dbReference type="PANTHER" id="PTHR43027:SF2">
    <property type="entry name" value="TRANSPORT PERMEASE PROTEIN"/>
    <property type="match status" value="1"/>
</dbReference>
<feature type="transmembrane region" description="Helical" evidence="5">
    <location>
        <begin position="202"/>
        <end position="227"/>
    </location>
</feature>
<feature type="transmembrane region" description="Helical" evidence="5">
    <location>
        <begin position="160"/>
        <end position="182"/>
    </location>
</feature>
<dbReference type="InterPro" id="IPR013525">
    <property type="entry name" value="ABC2_TM"/>
</dbReference>
<dbReference type="Proteomes" id="UP001242010">
    <property type="component" value="Chromosome"/>
</dbReference>
<evidence type="ECO:0000259" key="6">
    <source>
        <dbReference type="PROSITE" id="PS51012"/>
    </source>
</evidence>
<dbReference type="InterPro" id="IPR052902">
    <property type="entry name" value="ABC-2_transporter"/>
</dbReference>
<feature type="transmembrane region" description="Helical" evidence="5">
    <location>
        <begin position="20"/>
        <end position="39"/>
    </location>
</feature>
<feature type="transmembrane region" description="Helical" evidence="5">
    <location>
        <begin position="270"/>
        <end position="291"/>
    </location>
</feature>